<dbReference type="PROSITE" id="PS51379">
    <property type="entry name" value="4FE4S_FER_2"/>
    <property type="match status" value="1"/>
</dbReference>
<dbReference type="PRINTS" id="PR00352">
    <property type="entry name" value="3FE4SFRDOXIN"/>
</dbReference>
<dbReference type="PANTHER" id="PTHR36923:SF3">
    <property type="entry name" value="FERREDOXIN"/>
    <property type="match status" value="1"/>
</dbReference>
<evidence type="ECO:0000256" key="8">
    <source>
        <dbReference type="RuleBase" id="RU368020"/>
    </source>
</evidence>
<keyword evidence="6 8" id="KW-0411">Iron-sulfur</keyword>
<evidence type="ECO:0000256" key="6">
    <source>
        <dbReference type="ARBA" id="ARBA00023014"/>
    </source>
</evidence>
<dbReference type="EMBL" id="JAVREM010000002">
    <property type="protein sequence ID" value="MDT0317180.1"/>
    <property type="molecule type" value="Genomic_DNA"/>
</dbReference>
<gene>
    <name evidence="10" type="ORF">RNC47_02370</name>
</gene>
<dbReference type="RefSeq" id="WP_311595022.1">
    <property type="nucleotide sequence ID" value="NZ_JAVREM010000002.1"/>
</dbReference>
<dbReference type="SUPFAM" id="SSF54862">
    <property type="entry name" value="4Fe-4S ferredoxins"/>
    <property type="match status" value="1"/>
</dbReference>
<accession>A0ABU2LI68</accession>
<evidence type="ECO:0000256" key="1">
    <source>
        <dbReference type="ARBA" id="ARBA00001927"/>
    </source>
</evidence>
<name>A0ABU2LI68_9ACTN</name>
<keyword evidence="2 8" id="KW-0813">Transport</keyword>
<reference evidence="11" key="1">
    <citation type="submission" date="2023-07" db="EMBL/GenBank/DDBJ databases">
        <title>30 novel species of actinomycetes from the DSMZ collection.</title>
        <authorList>
            <person name="Nouioui I."/>
        </authorList>
    </citation>
    <scope>NUCLEOTIDE SEQUENCE [LARGE SCALE GENOMIC DNA]</scope>
    <source>
        <strain evidence="11">DSM 44918</strain>
    </source>
</reference>
<keyword evidence="11" id="KW-1185">Reference proteome</keyword>
<evidence type="ECO:0000256" key="7">
    <source>
        <dbReference type="ARBA" id="ARBA00023291"/>
    </source>
</evidence>
<dbReference type="Pfam" id="PF13459">
    <property type="entry name" value="Fer4_15"/>
    <property type="match status" value="1"/>
</dbReference>
<feature type="domain" description="4Fe-4S ferredoxin-type" evidence="9">
    <location>
        <begin position="1"/>
        <end position="29"/>
    </location>
</feature>
<organism evidence="10 11">
    <name type="scientific">Streptomyces millisiae</name>
    <dbReference type="NCBI Taxonomy" id="3075542"/>
    <lineage>
        <taxon>Bacteria</taxon>
        <taxon>Bacillati</taxon>
        <taxon>Actinomycetota</taxon>
        <taxon>Actinomycetes</taxon>
        <taxon>Kitasatosporales</taxon>
        <taxon>Streptomycetaceae</taxon>
        <taxon>Streptomyces</taxon>
    </lineage>
</organism>
<evidence type="ECO:0000256" key="5">
    <source>
        <dbReference type="ARBA" id="ARBA00023004"/>
    </source>
</evidence>
<dbReference type="Proteomes" id="UP001183420">
    <property type="component" value="Unassembled WGS sequence"/>
</dbReference>
<dbReference type="InterPro" id="IPR051269">
    <property type="entry name" value="Fe-S_cluster_ET"/>
</dbReference>
<dbReference type="PANTHER" id="PTHR36923">
    <property type="entry name" value="FERREDOXIN"/>
    <property type="match status" value="1"/>
</dbReference>
<sequence>MRVSVDQDRCVGAGQCAQTSEEVFDQSEEDGLVVLLAENPPAAAREAVRRAAAGCPGGAISIAE</sequence>
<keyword evidence="7" id="KW-0003">3Fe-4S</keyword>
<evidence type="ECO:0000313" key="10">
    <source>
        <dbReference type="EMBL" id="MDT0317180.1"/>
    </source>
</evidence>
<proteinExistence type="predicted"/>
<evidence type="ECO:0000313" key="11">
    <source>
        <dbReference type="Proteomes" id="UP001183420"/>
    </source>
</evidence>
<protein>
    <recommendedName>
        <fullName evidence="8">Ferredoxin</fullName>
    </recommendedName>
</protein>
<evidence type="ECO:0000256" key="2">
    <source>
        <dbReference type="ARBA" id="ARBA00022448"/>
    </source>
</evidence>
<comment type="function">
    <text evidence="8">Ferredoxins are iron-sulfur proteins that transfer electrons in a wide variety of metabolic reactions.</text>
</comment>
<evidence type="ECO:0000256" key="4">
    <source>
        <dbReference type="ARBA" id="ARBA00022982"/>
    </source>
</evidence>
<dbReference type="Gene3D" id="3.30.70.20">
    <property type="match status" value="1"/>
</dbReference>
<keyword evidence="5 8" id="KW-0408">Iron</keyword>
<keyword evidence="3 8" id="KW-0479">Metal-binding</keyword>
<comment type="cofactor">
    <cofactor evidence="1">
        <name>[3Fe-4S] cluster</name>
        <dbReference type="ChEBI" id="CHEBI:21137"/>
    </cofactor>
</comment>
<evidence type="ECO:0000259" key="9">
    <source>
        <dbReference type="PROSITE" id="PS51379"/>
    </source>
</evidence>
<keyword evidence="4 8" id="KW-0249">Electron transport</keyword>
<dbReference type="InterPro" id="IPR017896">
    <property type="entry name" value="4Fe4S_Fe-S-bd"/>
</dbReference>
<dbReference type="InterPro" id="IPR001080">
    <property type="entry name" value="3Fe4S_ferredoxin"/>
</dbReference>
<evidence type="ECO:0000256" key="3">
    <source>
        <dbReference type="ARBA" id="ARBA00022723"/>
    </source>
</evidence>
<comment type="caution">
    <text evidence="10">The sequence shown here is derived from an EMBL/GenBank/DDBJ whole genome shotgun (WGS) entry which is preliminary data.</text>
</comment>